<proteinExistence type="predicted"/>
<reference evidence="1" key="1">
    <citation type="journal article" date="2020" name="Fungal Divers.">
        <title>Resolving the Mortierellaceae phylogeny through synthesis of multi-gene phylogenetics and phylogenomics.</title>
        <authorList>
            <person name="Vandepol N."/>
            <person name="Liber J."/>
            <person name="Desiro A."/>
            <person name="Na H."/>
            <person name="Kennedy M."/>
            <person name="Barry K."/>
            <person name="Grigoriev I.V."/>
            <person name="Miller A.N."/>
            <person name="O'Donnell K."/>
            <person name="Stajich J.E."/>
            <person name="Bonito G."/>
        </authorList>
    </citation>
    <scope>NUCLEOTIDE SEQUENCE</scope>
    <source>
        <strain evidence="1">MES-2147</strain>
    </source>
</reference>
<keyword evidence="2" id="KW-1185">Reference proteome</keyword>
<protein>
    <submittedName>
        <fullName evidence="1">Uncharacterized protein</fullName>
    </submittedName>
</protein>
<gene>
    <name evidence="1" type="ORF">BGZ65_011982</name>
</gene>
<accession>A0A9P6MD82</accession>
<evidence type="ECO:0000313" key="2">
    <source>
        <dbReference type="Proteomes" id="UP000749646"/>
    </source>
</evidence>
<comment type="caution">
    <text evidence="1">The sequence shown here is derived from an EMBL/GenBank/DDBJ whole genome shotgun (WGS) entry which is preliminary data.</text>
</comment>
<dbReference type="AlphaFoldDB" id="A0A9P6MD82"/>
<dbReference type="Proteomes" id="UP000749646">
    <property type="component" value="Unassembled WGS sequence"/>
</dbReference>
<feature type="non-terminal residue" evidence="1">
    <location>
        <position position="71"/>
    </location>
</feature>
<dbReference type="GO" id="GO:0003676">
    <property type="term" value="F:nucleic acid binding"/>
    <property type="evidence" value="ECO:0007669"/>
    <property type="project" value="InterPro"/>
</dbReference>
<name>A0A9P6MD82_9FUNG</name>
<sequence>MVFQLTTRPAVTASILKKDHSIIQAATATVAESSGNEAPLDEFLLAALKNRQDRLFLLRLDREYCNFIGNK</sequence>
<dbReference type="EMBL" id="JAAAHW010002115">
    <property type="protein sequence ID" value="KAF9992654.1"/>
    <property type="molecule type" value="Genomic_DNA"/>
</dbReference>
<evidence type="ECO:0000313" key="1">
    <source>
        <dbReference type="EMBL" id="KAF9992654.1"/>
    </source>
</evidence>
<dbReference type="Gene3D" id="3.30.1370.50">
    <property type="entry name" value="R3H-like domain"/>
    <property type="match status" value="1"/>
</dbReference>
<dbReference type="InterPro" id="IPR036867">
    <property type="entry name" value="R3H_dom_sf"/>
</dbReference>
<organism evidence="1 2">
    <name type="scientific">Modicella reniformis</name>
    <dbReference type="NCBI Taxonomy" id="1440133"/>
    <lineage>
        <taxon>Eukaryota</taxon>
        <taxon>Fungi</taxon>
        <taxon>Fungi incertae sedis</taxon>
        <taxon>Mucoromycota</taxon>
        <taxon>Mortierellomycotina</taxon>
        <taxon>Mortierellomycetes</taxon>
        <taxon>Mortierellales</taxon>
        <taxon>Mortierellaceae</taxon>
        <taxon>Modicella</taxon>
    </lineage>
</organism>